<comment type="caution">
    <text evidence="1">The sequence shown here is derived from an EMBL/GenBank/DDBJ whole genome shotgun (WGS) entry which is preliminary data.</text>
</comment>
<evidence type="ECO:0000313" key="2">
    <source>
        <dbReference type="Proteomes" id="UP000886885"/>
    </source>
</evidence>
<gene>
    <name evidence="1" type="ORF">POTOM_037360</name>
</gene>
<proteinExistence type="predicted"/>
<organism evidence="1 2">
    <name type="scientific">Populus tomentosa</name>
    <name type="common">Chinese white poplar</name>
    <dbReference type="NCBI Taxonomy" id="118781"/>
    <lineage>
        <taxon>Eukaryota</taxon>
        <taxon>Viridiplantae</taxon>
        <taxon>Streptophyta</taxon>
        <taxon>Embryophyta</taxon>
        <taxon>Tracheophyta</taxon>
        <taxon>Spermatophyta</taxon>
        <taxon>Magnoliopsida</taxon>
        <taxon>eudicotyledons</taxon>
        <taxon>Gunneridae</taxon>
        <taxon>Pentapetalae</taxon>
        <taxon>rosids</taxon>
        <taxon>fabids</taxon>
        <taxon>Malpighiales</taxon>
        <taxon>Salicaceae</taxon>
        <taxon>Saliceae</taxon>
        <taxon>Populus</taxon>
    </lineage>
</organism>
<dbReference type="PANTHER" id="PTHR34222">
    <property type="entry name" value="GAG_PRE-INTEGRS DOMAIN-CONTAINING PROTEIN"/>
    <property type="match status" value="1"/>
</dbReference>
<accession>A0A8X8CKF8</accession>
<dbReference type="EMBL" id="JAAWWB010000020">
    <property type="protein sequence ID" value="KAG6757059.1"/>
    <property type="molecule type" value="Genomic_DNA"/>
</dbReference>
<sequence>MEPAIGKPHLFLPTAKDVWEAVRDMYSDLENSLQIFDLKYCLNDSVKHRKREENDPAYVFLVRLNHNFDEARGWILGKKPLPSIREVFSEVKREEARQKVMLTDLEPKSNLEIESLALVSRGSDSYGDRRKKSWCDHYKKPWHTKETCWKIHGKP</sequence>
<name>A0A8X8CKF8_POPTO</name>
<dbReference type="AlphaFoldDB" id="A0A8X8CKF8"/>
<dbReference type="Proteomes" id="UP000886885">
    <property type="component" value="Chromosome 10D"/>
</dbReference>
<protein>
    <submittedName>
        <fullName evidence="1">Uncharacterized protein</fullName>
    </submittedName>
</protein>
<reference evidence="1" key="1">
    <citation type="journal article" date="2020" name="bioRxiv">
        <title>Hybrid origin of Populus tomentosa Carr. identified through genome sequencing and phylogenomic analysis.</title>
        <authorList>
            <person name="An X."/>
            <person name="Gao K."/>
            <person name="Chen Z."/>
            <person name="Li J."/>
            <person name="Yang X."/>
            <person name="Yang X."/>
            <person name="Zhou J."/>
            <person name="Guo T."/>
            <person name="Zhao T."/>
            <person name="Huang S."/>
            <person name="Miao D."/>
            <person name="Khan W.U."/>
            <person name="Rao P."/>
            <person name="Ye M."/>
            <person name="Lei B."/>
            <person name="Liao W."/>
            <person name="Wang J."/>
            <person name="Ji L."/>
            <person name="Li Y."/>
            <person name="Guo B."/>
            <person name="Mustafa N.S."/>
            <person name="Li S."/>
            <person name="Yun Q."/>
            <person name="Keller S.R."/>
            <person name="Mao J."/>
            <person name="Zhang R."/>
            <person name="Strauss S.H."/>
        </authorList>
    </citation>
    <scope>NUCLEOTIDE SEQUENCE</scope>
    <source>
        <strain evidence="1">GM15</strain>
        <tissue evidence="1">Leaf</tissue>
    </source>
</reference>
<keyword evidence="2" id="KW-1185">Reference proteome</keyword>
<dbReference type="OrthoDB" id="1750575at2759"/>
<evidence type="ECO:0000313" key="1">
    <source>
        <dbReference type="EMBL" id="KAG6757059.1"/>
    </source>
</evidence>
<dbReference type="PANTHER" id="PTHR34222:SF91">
    <property type="match status" value="1"/>
</dbReference>